<organism evidence="5 6">
    <name type="scientific">Folsomia candida</name>
    <name type="common">Springtail</name>
    <dbReference type="NCBI Taxonomy" id="158441"/>
    <lineage>
        <taxon>Eukaryota</taxon>
        <taxon>Metazoa</taxon>
        <taxon>Ecdysozoa</taxon>
        <taxon>Arthropoda</taxon>
        <taxon>Hexapoda</taxon>
        <taxon>Collembola</taxon>
        <taxon>Entomobryomorpha</taxon>
        <taxon>Isotomoidea</taxon>
        <taxon>Isotomidae</taxon>
        <taxon>Proisotominae</taxon>
        <taxon>Folsomia</taxon>
    </lineage>
</organism>
<dbReference type="AlphaFoldDB" id="A0A226DQG8"/>
<name>A0A226DQG8_FOLCA</name>
<dbReference type="EMBL" id="LNIX01000015">
    <property type="protein sequence ID" value="OXA46456.1"/>
    <property type="molecule type" value="Genomic_DNA"/>
</dbReference>
<evidence type="ECO:0000256" key="3">
    <source>
        <dbReference type="ARBA" id="ARBA00043975"/>
    </source>
</evidence>
<evidence type="ECO:0000256" key="1">
    <source>
        <dbReference type="ARBA" id="ARBA00004123"/>
    </source>
</evidence>
<evidence type="ECO:0000313" key="5">
    <source>
        <dbReference type="EMBL" id="OXA46456.1"/>
    </source>
</evidence>
<dbReference type="InterPro" id="IPR003959">
    <property type="entry name" value="ATPase_AAA_core"/>
</dbReference>
<accession>A0A226DQG8</accession>
<evidence type="ECO:0000256" key="2">
    <source>
        <dbReference type="ARBA" id="ARBA00023242"/>
    </source>
</evidence>
<dbReference type="Pfam" id="PF00004">
    <property type="entry name" value="AAA"/>
    <property type="match status" value="1"/>
</dbReference>
<dbReference type="CDD" id="cd00009">
    <property type="entry name" value="AAA"/>
    <property type="match status" value="1"/>
</dbReference>
<dbReference type="GO" id="GO:0005634">
    <property type="term" value="C:nucleus"/>
    <property type="evidence" value="ECO:0007669"/>
    <property type="project" value="UniProtKB-SubCell"/>
</dbReference>
<reference evidence="5 6" key="1">
    <citation type="submission" date="2015-12" db="EMBL/GenBank/DDBJ databases">
        <title>The genome of Folsomia candida.</title>
        <authorList>
            <person name="Faddeeva A."/>
            <person name="Derks M.F."/>
            <person name="Anvar Y."/>
            <person name="Smit S."/>
            <person name="Van Straalen N."/>
            <person name="Roelofs D."/>
        </authorList>
    </citation>
    <scope>NUCLEOTIDE SEQUENCE [LARGE SCALE GENOMIC DNA]</scope>
    <source>
        <strain evidence="5 6">VU population</strain>
        <tissue evidence="5">Whole body</tissue>
    </source>
</reference>
<evidence type="ECO:0000313" key="6">
    <source>
        <dbReference type="Proteomes" id="UP000198287"/>
    </source>
</evidence>
<comment type="subcellular location">
    <subcellularLocation>
        <location evidence="1">Nucleus</location>
    </subcellularLocation>
</comment>
<proteinExistence type="inferred from homology"/>
<dbReference type="Gene3D" id="3.40.50.300">
    <property type="entry name" value="P-loop containing nucleotide triphosphate hydrolases"/>
    <property type="match status" value="1"/>
</dbReference>
<dbReference type="GO" id="GO:0005524">
    <property type="term" value="F:ATP binding"/>
    <property type="evidence" value="ECO:0007669"/>
    <property type="project" value="InterPro"/>
</dbReference>
<keyword evidence="2" id="KW-0539">Nucleus</keyword>
<dbReference type="Proteomes" id="UP000198287">
    <property type="component" value="Unassembled WGS sequence"/>
</dbReference>
<protein>
    <submittedName>
        <fullName evidence="5">Chromosome transmission fidelity protein 18</fullName>
    </submittedName>
</protein>
<dbReference type="Gene3D" id="1.10.8.60">
    <property type="match status" value="1"/>
</dbReference>
<dbReference type="PANTHER" id="PTHR46765">
    <property type="entry name" value="P-LOOP CONTAINING NUCLEOSIDE TRIPHOSPHATE HYDROLASES SUPERFAMILY PROTEIN"/>
    <property type="match status" value="1"/>
</dbReference>
<comment type="caution">
    <text evidence="5">The sequence shown here is derived from an EMBL/GenBank/DDBJ whole genome shotgun (WGS) entry which is preliminary data.</text>
</comment>
<gene>
    <name evidence="5" type="ORF">Fcan01_18742</name>
</gene>
<dbReference type="OrthoDB" id="2195431at2759"/>
<dbReference type="PANTHER" id="PTHR46765:SF1">
    <property type="entry name" value="P-LOOP CONTAINING NUCLEOSIDE TRIPHOSPHATE HYDROLASES SUPERFAMILY PROTEIN"/>
    <property type="match status" value="1"/>
</dbReference>
<sequence>MDCDVENDDPLFFTETGKRRSRDDVEFIKLTKRQRTTPSNPTSELDVEDTIIDTDENVDSESVPFIVPYRRVLRHIPQDIPYVPVTTESGSRVYLRILQTEKKTSEELGEDEEDEPRKLITTEGGKNCQLFNNWGAIKAEARILKDRFHRSLANIVENEDVVAGLGVDNRCEESLWVEKYKPRSYLDLLSEEGTNKTLLHWLKLWDKSVFGTDFLAKVKMTKDKYANLEAKEKEKLEKKFHSKGANAAANAYAGLDEYDEMGRPKLKVALLFGPPGLGKTTCAHVIAKHAGYSVREMNASDDRSVDYITKVLDDALQSKSEIFQDGKPNCLIIDEIDGAPVATVNVLIELISGNSVEKGKKKLKKVLKRPIICICNDLYAPSLKELRKHALVLQFFPVTVACLGERLHEISLREHLHLDNGTIQSLCEKSECDIRSCLSTLQFLKKKNCTPKDALFSQIGMKDKSKGLFSVWSDIFTIPDSKRNRYDNVDPSKPAVRFNSVLRVVQSYGEYEKLLGGVFENYLRSKFKDCYFESILEGLSWTNWFCEMNASIQQHQNYSLMGYLPIHFVACHFLFGQRAWFKINFPSNDATQKIPRTRNIISNMLSEVVPSVGRFLDAHNAITDLLPSLLSVIQPSTIRPVPTQIWSARERETLRNIVEVMIAYNLSYSQMKSVESGAYNFVLEPDIEALTKLKLQDTQGSKRTFAYAVKQLVAREIETEKMRRNDNVLIDSRSQSLLPKPIEANNSQTTVKKQTQEFKVPKPVAVSSRIKAEMTTKDFFGRTVALSAQKTQDLLALKRRTSGIYFRFKEGYSNAVRRLVKMKDLE</sequence>
<dbReference type="InterPro" id="IPR003593">
    <property type="entry name" value="AAA+_ATPase"/>
</dbReference>
<dbReference type="OMA" id="RWLKGWE"/>
<feature type="domain" description="AAA+ ATPase" evidence="4">
    <location>
        <begin position="265"/>
        <end position="405"/>
    </location>
</feature>
<dbReference type="GO" id="GO:0016887">
    <property type="term" value="F:ATP hydrolysis activity"/>
    <property type="evidence" value="ECO:0007669"/>
    <property type="project" value="InterPro"/>
</dbReference>
<dbReference type="SMART" id="SM00382">
    <property type="entry name" value="AAA"/>
    <property type="match status" value="1"/>
</dbReference>
<comment type="similarity">
    <text evidence="3">Belongs to the activator 1 small subunits family. CTF18 subfamily.</text>
</comment>
<dbReference type="InterPro" id="IPR053016">
    <property type="entry name" value="CTF18-RFC_complex"/>
</dbReference>
<dbReference type="SUPFAM" id="SSF52540">
    <property type="entry name" value="P-loop containing nucleoside triphosphate hydrolases"/>
    <property type="match status" value="1"/>
</dbReference>
<evidence type="ECO:0000259" key="4">
    <source>
        <dbReference type="SMART" id="SM00382"/>
    </source>
</evidence>
<dbReference type="InterPro" id="IPR027417">
    <property type="entry name" value="P-loop_NTPase"/>
</dbReference>
<keyword evidence="6" id="KW-1185">Reference proteome</keyword>
<dbReference type="STRING" id="158441.A0A226DQG8"/>